<organism evidence="2 3">
    <name type="scientific">Geobacter sulfurreducens (strain ATCC 51573 / DSM 12127 / PCA)</name>
    <dbReference type="NCBI Taxonomy" id="243231"/>
    <lineage>
        <taxon>Bacteria</taxon>
        <taxon>Pseudomonadati</taxon>
        <taxon>Thermodesulfobacteriota</taxon>
        <taxon>Desulfuromonadia</taxon>
        <taxon>Geobacterales</taxon>
        <taxon>Geobacteraceae</taxon>
        <taxon>Geobacter</taxon>
    </lineage>
</organism>
<dbReference type="STRING" id="243231.GSU2470"/>
<keyword evidence="1" id="KW-1133">Transmembrane helix</keyword>
<evidence type="ECO:0000256" key="1">
    <source>
        <dbReference type="SAM" id="Phobius"/>
    </source>
</evidence>
<feature type="transmembrane region" description="Helical" evidence="1">
    <location>
        <begin position="6"/>
        <end position="30"/>
    </location>
</feature>
<dbReference type="KEGG" id="gsu:GSU2470"/>
<sequence>MNFAEIIVVALAIILILGLIAIILGPMFGWRIAARNEEFIPFSSRIEAREKIRVALMEQGWEIEHDGPDRMKARTKISWRSWGEIIKIEFADGGAKVSSECSLPTQAIDYGKNKINVQKLVDALTKRNA</sequence>
<gene>
    <name evidence="2" type="ordered locus">GSU2470</name>
</gene>
<keyword evidence="1" id="KW-0472">Membrane</keyword>
<dbReference type="EnsemblBacteria" id="AAR35843">
    <property type="protein sequence ID" value="AAR35843"/>
    <property type="gene ID" value="GSU2470"/>
</dbReference>
<proteinExistence type="predicted"/>
<reference evidence="2 3" key="1">
    <citation type="journal article" date="2003" name="Science">
        <title>Genome of Geobacter sulfurreducens: metal reduction in subsurface environments.</title>
        <authorList>
            <person name="Methe B.A."/>
            <person name="Nelson K.E."/>
            <person name="Eisen J.A."/>
            <person name="Paulsen I.T."/>
            <person name="Nelson W."/>
            <person name="Heidelberg J.F."/>
            <person name="Wu D."/>
            <person name="Wu M."/>
            <person name="Ward N."/>
            <person name="Beanan M.J."/>
            <person name="Dodson R.J."/>
            <person name="Madupu R."/>
            <person name="Brinkac L.M."/>
            <person name="Daugherty S.C."/>
            <person name="DeBoy R.T."/>
            <person name="Durkin A.S."/>
            <person name="Gwinn M."/>
            <person name="Kolonay J.F."/>
            <person name="Sullivan S.A."/>
            <person name="Haft D.H."/>
            <person name="Selengut J."/>
            <person name="Davidsen T.M."/>
            <person name="Zafar N."/>
            <person name="White O."/>
            <person name="Tran B."/>
            <person name="Romero C."/>
            <person name="Forberger H.A."/>
            <person name="Weidman J."/>
            <person name="Khouri H."/>
            <person name="Feldblyum T.V."/>
            <person name="Utterback T.R."/>
            <person name="Van Aken S.E."/>
            <person name="Lovley D.R."/>
            <person name="Fraser C.M."/>
        </authorList>
    </citation>
    <scope>NUCLEOTIDE SEQUENCE [LARGE SCALE GENOMIC DNA]</scope>
    <source>
        <strain evidence="3">ATCC 51573 / DSM 12127 / PCA</strain>
    </source>
</reference>
<dbReference type="InParanoid" id="Q74AC0"/>
<keyword evidence="3" id="KW-1185">Reference proteome</keyword>
<dbReference type="OrthoDB" id="6052467at2"/>
<evidence type="ECO:0000313" key="3">
    <source>
        <dbReference type="Proteomes" id="UP000000577"/>
    </source>
</evidence>
<evidence type="ECO:0000313" key="2">
    <source>
        <dbReference type="EMBL" id="AAR35843.1"/>
    </source>
</evidence>
<protein>
    <submittedName>
        <fullName evidence="2">Uncharacterized protein</fullName>
    </submittedName>
</protein>
<dbReference type="EMBL" id="AE017180">
    <property type="protein sequence ID" value="AAR35843.1"/>
    <property type="molecule type" value="Genomic_DNA"/>
</dbReference>
<dbReference type="Proteomes" id="UP000000577">
    <property type="component" value="Chromosome"/>
</dbReference>
<dbReference type="AlphaFoldDB" id="Q74AC0"/>
<dbReference type="HOGENOM" id="CLU_1945687_0_0_7"/>
<accession>Q74AC0</accession>
<name>Q74AC0_GEOSL</name>
<reference evidence="2 3" key="2">
    <citation type="journal article" date="2012" name="BMC Genomics">
        <title>Comparative genomic analysis of Geobacter sulfurreducens KN400, a strain with enhanced capacity for extracellular electron transfer and electricity production.</title>
        <authorList>
            <person name="Butler J.E."/>
            <person name="Young N.D."/>
            <person name="Aklujkar M."/>
            <person name="Lovley D.R."/>
        </authorList>
    </citation>
    <scope>NUCLEOTIDE SEQUENCE [LARGE SCALE GENOMIC DNA]</scope>
    <source>
        <strain evidence="3">ATCC 51573 / DSM 12127 / PCA</strain>
    </source>
</reference>
<dbReference type="RefSeq" id="WP_010943109.1">
    <property type="nucleotide sequence ID" value="NC_002939.5"/>
</dbReference>
<keyword evidence="1" id="KW-0812">Transmembrane</keyword>